<evidence type="ECO:0000256" key="2">
    <source>
        <dbReference type="ARBA" id="ARBA00023002"/>
    </source>
</evidence>
<gene>
    <name evidence="4" type="ORF">BCR39DRAFT_565504</name>
</gene>
<dbReference type="Proteomes" id="UP000193986">
    <property type="component" value="Unassembled WGS sequence"/>
</dbReference>
<dbReference type="EMBL" id="MCFC01000034">
    <property type="protein sequence ID" value="ORY27992.1"/>
    <property type="molecule type" value="Genomic_DNA"/>
</dbReference>
<organism evidence="4 5">
    <name type="scientific">Naematelia encephala</name>
    <dbReference type="NCBI Taxonomy" id="71784"/>
    <lineage>
        <taxon>Eukaryota</taxon>
        <taxon>Fungi</taxon>
        <taxon>Dikarya</taxon>
        <taxon>Basidiomycota</taxon>
        <taxon>Agaricomycotina</taxon>
        <taxon>Tremellomycetes</taxon>
        <taxon>Tremellales</taxon>
        <taxon>Naemateliaceae</taxon>
        <taxon>Naematelia</taxon>
    </lineage>
</organism>
<keyword evidence="5" id="KW-1185">Reference proteome</keyword>
<dbReference type="Pfam" id="PF00106">
    <property type="entry name" value="adh_short"/>
    <property type="match status" value="1"/>
</dbReference>
<proteinExistence type="inferred from homology"/>
<accession>A0A1Y2AZK8</accession>
<dbReference type="InParanoid" id="A0A1Y2AZK8"/>
<dbReference type="Gene3D" id="3.40.50.720">
    <property type="entry name" value="NAD(P)-binding Rossmann-like Domain"/>
    <property type="match status" value="1"/>
</dbReference>
<dbReference type="AlphaFoldDB" id="A0A1Y2AZK8"/>
<comment type="similarity">
    <text evidence="1 3">Belongs to the short-chain dehydrogenases/reductases (SDR) family.</text>
</comment>
<reference evidence="4 5" key="1">
    <citation type="submission" date="2016-07" db="EMBL/GenBank/DDBJ databases">
        <title>Pervasive Adenine N6-methylation of Active Genes in Fungi.</title>
        <authorList>
            <consortium name="DOE Joint Genome Institute"/>
            <person name="Mondo S.J."/>
            <person name="Dannebaum R.O."/>
            <person name="Kuo R.C."/>
            <person name="Labutti K."/>
            <person name="Haridas S."/>
            <person name="Kuo A."/>
            <person name="Salamov A."/>
            <person name="Ahrendt S.R."/>
            <person name="Lipzen A."/>
            <person name="Sullivan W."/>
            <person name="Andreopoulos W.B."/>
            <person name="Clum A."/>
            <person name="Lindquist E."/>
            <person name="Daum C."/>
            <person name="Ramamoorthy G.K."/>
            <person name="Gryganskyi A."/>
            <person name="Culley D."/>
            <person name="Magnuson J.K."/>
            <person name="James T.Y."/>
            <person name="O'Malley M.A."/>
            <person name="Stajich J.E."/>
            <person name="Spatafora J.W."/>
            <person name="Visel A."/>
            <person name="Grigoriev I.V."/>
        </authorList>
    </citation>
    <scope>NUCLEOTIDE SEQUENCE [LARGE SCALE GENOMIC DNA]</scope>
    <source>
        <strain evidence="4 5">68-887.2</strain>
    </source>
</reference>
<dbReference type="OrthoDB" id="191139at2759"/>
<dbReference type="InterPro" id="IPR002347">
    <property type="entry name" value="SDR_fam"/>
</dbReference>
<dbReference type="PANTHER" id="PTHR24320">
    <property type="entry name" value="RETINOL DEHYDROGENASE"/>
    <property type="match status" value="1"/>
</dbReference>
<sequence>MSTFTKYDANTPGSVLVRDYAAQIAGKTVLVTGASPNSIGYYFLSAIAVADPALLIIGVRDIAKGEATAAHLKTINPNVPTRVLQIDLASFASVRKAAAEVNAYPEPLEVLVNNAGIMAVPTYTKTKDGHEIQLQVNHLSPFLFTNLLINNLVSVRGRVVNVSGIGYGLGHIRYLDYNFHDGESYDPWRAYGQSKTGPMLFALSLAEKLGSSGLQAFSANPGISATTSLGRHVTDWTTLVVYFNAHKVQGNAEGFAPWGYADNDLIVATYVLAAFSPDIVEHNGKYLEGAQVADEDTILPWALGSREARKAWALSEKLIGQKFDH</sequence>
<dbReference type="PANTHER" id="PTHR24320:SF283">
    <property type="entry name" value="RETINOL DEHYDROGENASE 11"/>
    <property type="match status" value="1"/>
</dbReference>
<dbReference type="STRING" id="71784.A0A1Y2AZK8"/>
<dbReference type="InterPro" id="IPR036291">
    <property type="entry name" value="NAD(P)-bd_dom_sf"/>
</dbReference>
<evidence type="ECO:0000256" key="1">
    <source>
        <dbReference type="ARBA" id="ARBA00006484"/>
    </source>
</evidence>
<protein>
    <submittedName>
        <fullName evidence="4">WW domain-containing oxidoreductase</fullName>
    </submittedName>
</protein>
<name>A0A1Y2AZK8_9TREE</name>
<evidence type="ECO:0000313" key="5">
    <source>
        <dbReference type="Proteomes" id="UP000193986"/>
    </source>
</evidence>
<dbReference type="SUPFAM" id="SSF51735">
    <property type="entry name" value="NAD(P)-binding Rossmann-fold domains"/>
    <property type="match status" value="1"/>
</dbReference>
<evidence type="ECO:0000256" key="3">
    <source>
        <dbReference type="RuleBase" id="RU000363"/>
    </source>
</evidence>
<evidence type="ECO:0000313" key="4">
    <source>
        <dbReference type="EMBL" id="ORY27992.1"/>
    </source>
</evidence>
<dbReference type="GO" id="GO:0016491">
    <property type="term" value="F:oxidoreductase activity"/>
    <property type="evidence" value="ECO:0007669"/>
    <property type="project" value="UniProtKB-KW"/>
</dbReference>
<comment type="caution">
    <text evidence="4">The sequence shown here is derived from an EMBL/GenBank/DDBJ whole genome shotgun (WGS) entry which is preliminary data.</text>
</comment>
<keyword evidence="2" id="KW-0560">Oxidoreductase</keyword>
<dbReference type="PRINTS" id="PR00081">
    <property type="entry name" value="GDHRDH"/>
</dbReference>
<dbReference type="PRINTS" id="PR00080">
    <property type="entry name" value="SDRFAMILY"/>
</dbReference>